<dbReference type="Pfam" id="PF10604">
    <property type="entry name" value="Polyketide_cyc2"/>
    <property type="match status" value="1"/>
</dbReference>
<comment type="caution">
    <text evidence="1">The sequence shown here is derived from an EMBL/GenBank/DDBJ whole genome shotgun (WGS) entry which is preliminary data.</text>
</comment>
<keyword evidence="2" id="KW-1185">Reference proteome</keyword>
<name>A0A6P0HJ19_9ACTN</name>
<gene>
    <name evidence="1" type="ORF">G3T38_08105</name>
</gene>
<dbReference type="EMBL" id="JAAGXA010000004">
    <property type="protein sequence ID" value="NEN78237.1"/>
    <property type="molecule type" value="Genomic_DNA"/>
</dbReference>
<accession>A0A6P0HJ19</accession>
<protein>
    <submittedName>
        <fullName evidence="1">Polyketide cyclase</fullName>
    </submittedName>
</protein>
<dbReference type="SUPFAM" id="SSF55961">
    <property type="entry name" value="Bet v1-like"/>
    <property type="match status" value="1"/>
</dbReference>
<dbReference type="InterPro" id="IPR019587">
    <property type="entry name" value="Polyketide_cyclase/dehydratase"/>
</dbReference>
<reference evidence="1 2" key="1">
    <citation type="journal article" date="2014" name="Int. J. Syst. Evol. Microbiol.">
        <title>Nocardioides zeae sp. nov., isolated from the stem of Zea mays.</title>
        <authorList>
            <person name="Glaeser S.P."/>
            <person name="McInroy J.A."/>
            <person name="Busse H.J."/>
            <person name="Kampfer P."/>
        </authorList>
    </citation>
    <scope>NUCLEOTIDE SEQUENCE [LARGE SCALE GENOMIC DNA]</scope>
    <source>
        <strain evidence="1 2">JCM 30728</strain>
    </source>
</reference>
<sequence length="143" mass="15561">MQITRTFVVEAELPAIRDYLADFSHATEWDPGTERCERRDAGDVRVGSTWDNTSKLAGISTELVYELVELTPTSVVLRGENDTATAEDHLTFAEAGAGRTQVTYQATITFNGVAKLADPAAKLLFTKVAGEVVENITNVARTL</sequence>
<dbReference type="RefSeq" id="WP_163771708.1">
    <property type="nucleotide sequence ID" value="NZ_JAAGXA010000004.1"/>
</dbReference>
<dbReference type="Gene3D" id="3.30.530.20">
    <property type="match status" value="1"/>
</dbReference>
<evidence type="ECO:0000313" key="2">
    <source>
        <dbReference type="Proteomes" id="UP000468687"/>
    </source>
</evidence>
<evidence type="ECO:0000313" key="1">
    <source>
        <dbReference type="EMBL" id="NEN78237.1"/>
    </source>
</evidence>
<organism evidence="1 2">
    <name type="scientific">Nocardioides zeae</name>
    <dbReference type="NCBI Taxonomy" id="1457234"/>
    <lineage>
        <taxon>Bacteria</taxon>
        <taxon>Bacillati</taxon>
        <taxon>Actinomycetota</taxon>
        <taxon>Actinomycetes</taxon>
        <taxon>Propionibacteriales</taxon>
        <taxon>Nocardioidaceae</taxon>
        <taxon>Nocardioides</taxon>
    </lineage>
</organism>
<dbReference type="AlphaFoldDB" id="A0A6P0HJ19"/>
<dbReference type="Proteomes" id="UP000468687">
    <property type="component" value="Unassembled WGS sequence"/>
</dbReference>
<dbReference type="InterPro" id="IPR023393">
    <property type="entry name" value="START-like_dom_sf"/>
</dbReference>
<proteinExistence type="predicted"/>